<accession>F1QAT3</accession>
<name>A0A8M9PV12_DANRE</name>
<dbReference type="AlphaFoldDB" id="A0A8M9PV12"/>
<dbReference type="InterPro" id="IPR013783">
    <property type="entry name" value="Ig-like_fold"/>
</dbReference>
<dbReference type="Proteomes" id="UP000000437">
    <property type="component" value="Chromosome 3"/>
</dbReference>
<dbReference type="ZFIN" id="ZDB-GENE-050320-8">
    <property type="gene designation" value="nmrk1"/>
</dbReference>
<keyword evidence="2" id="KW-0732">Signal</keyword>
<dbReference type="GeneTree" id="ENSGT00390000013965"/>
<organism evidence="4">
    <name type="scientific">Danio rerio</name>
    <name type="common">Zebrafish</name>
    <name type="synonym">Brachydanio rerio</name>
    <dbReference type="NCBI Taxonomy" id="7955"/>
    <lineage>
        <taxon>Eukaryota</taxon>
        <taxon>Metazoa</taxon>
        <taxon>Chordata</taxon>
        <taxon>Craniata</taxon>
        <taxon>Vertebrata</taxon>
        <taxon>Euteleostomi</taxon>
        <taxon>Actinopterygii</taxon>
        <taxon>Neopterygii</taxon>
        <taxon>Teleostei</taxon>
        <taxon>Ostariophysi</taxon>
        <taxon>Cypriniformes</taxon>
        <taxon>Danionidae</taxon>
        <taxon>Danioninae</taxon>
        <taxon>Danio</taxon>
    </lineage>
</organism>
<dbReference type="InterPro" id="IPR039090">
    <property type="entry name" value="CD7"/>
</dbReference>
<dbReference type="InterPro" id="IPR013106">
    <property type="entry name" value="Ig_V-set"/>
</dbReference>
<dbReference type="GO" id="GO:0016020">
    <property type="term" value="C:membrane"/>
    <property type="evidence" value="ECO:0007669"/>
    <property type="project" value="InterPro"/>
</dbReference>
<dbReference type="AGR" id="ZFIN:ZDB-GENE-080303-7"/>
<reference evidence="4 5" key="2">
    <citation type="journal article" date="2013" name="Nature">
        <title>The zebrafish reference genome sequence and its relationship to the human genome.</title>
        <authorList>
            <consortium name="Genome Reference Consortium Zebrafish"/>
            <person name="Howe K."/>
            <person name="Clark M.D."/>
            <person name="Torroja C.F."/>
            <person name="Torrance J."/>
            <person name="Berthelot C."/>
            <person name="Muffato M."/>
            <person name="Collins J.E."/>
            <person name="Humphray S."/>
            <person name="McLaren K."/>
            <person name="Matthews L."/>
            <person name="McLaren S."/>
            <person name="Sealy I."/>
            <person name="Caccamo M."/>
            <person name="Churcher C."/>
            <person name="Scott C."/>
            <person name="Barrett J.C."/>
            <person name="Koch R."/>
            <person name="Rauch G.J."/>
            <person name="White S."/>
            <person name="Chow W."/>
            <person name="Kilian B."/>
            <person name="Quintais L.T."/>
            <person name="Guerra-Assuncao J.A."/>
            <person name="Zhou Y."/>
            <person name="Gu Y."/>
            <person name="Yen J."/>
            <person name="Vogel J.H."/>
            <person name="Eyre T."/>
            <person name="Redmond S."/>
            <person name="Banerjee R."/>
            <person name="Chi J."/>
            <person name="Fu B."/>
            <person name="Langley E."/>
            <person name="Maguire S.F."/>
            <person name="Laird G.K."/>
            <person name="Lloyd D."/>
            <person name="Kenyon E."/>
            <person name="Donaldson S."/>
            <person name="Sehra H."/>
            <person name="Almeida-King J."/>
            <person name="Loveland J."/>
            <person name="Trevanion S."/>
            <person name="Jones M."/>
            <person name="Quail M."/>
            <person name="Willey D."/>
            <person name="Hunt A."/>
            <person name="Burton J."/>
            <person name="Sims S."/>
            <person name="McLay K."/>
            <person name="Plumb B."/>
            <person name="Davis J."/>
            <person name="Clee C."/>
            <person name="Oliver K."/>
            <person name="Clark R."/>
            <person name="Riddle C."/>
            <person name="Elliot D."/>
            <person name="Eliott D."/>
            <person name="Threadgold G."/>
            <person name="Harden G."/>
            <person name="Ware D."/>
            <person name="Begum S."/>
            <person name="Mortimore B."/>
            <person name="Mortimer B."/>
            <person name="Kerry G."/>
            <person name="Heath P."/>
            <person name="Phillimore B."/>
            <person name="Tracey A."/>
            <person name="Corby N."/>
            <person name="Dunn M."/>
            <person name="Johnson C."/>
            <person name="Wood J."/>
            <person name="Clark S."/>
            <person name="Pelan S."/>
            <person name="Griffiths G."/>
            <person name="Smith M."/>
            <person name="Glithero R."/>
            <person name="Howden P."/>
            <person name="Barker N."/>
            <person name="Lloyd C."/>
            <person name="Stevens C."/>
            <person name="Harley J."/>
            <person name="Holt K."/>
            <person name="Panagiotidis G."/>
            <person name="Lovell J."/>
            <person name="Beasley H."/>
            <person name="Henderson C."/>
            <person name="Gordon D."/>
            <person name="Auger K."/>
            <person name="Wright D."/>
            <person name="Collins J."/>
            <person name="Raisen C."/>
            <person name="Dyer L."/>
            <person name="Leung K."/>
            <person name="Robertson L."/>
            <person name="Ambridge K."/>
            <person name="Leongamornlert D."/>
            <person name="McGuire S."/>
            <person name="Gilderthorp R."/>
            <person name="Griffiths C."/>
            <person name="Manthravadi D."/>
            <person name="Nichol S."/>
            <person name="Barker G."/>
            <person name="Whitehead S."/>
            <person name="Kay M."/>
            <person name="Brown J."/>
            <person name="Murnane C."/>
            <person name="Gray E."/>
            <person name="Humphries M."/>
            <person name="Sycamore N."/>
            <person name="Barker D."/>
            <person name="Saunders D."/>
            <person name="Wallis J."/>
            <person name="Babbage A."/>
            <person name="Hammond S."/>
            <person name="Mashreghi-Mohammadi M."/>
            <person name="Barr L."/>
            <person name="Martin S."/>
            <person name="Wray P."/>
            <person name="Ellington A."/>
            <person name="Matthews N."/>
            <person name="Ellwood M."/>
            <person name="Woodmansey R."/>
            <person name="Clark G."/>
            <person name="Cooper J."/>
            <person name="Cooper J."/>
            <person name="Tromans A."/>
            <person name="Grafham D."/>
            <person name="Skuce C."/>
            <person name="Pandian R."/>
            <person name="Andrews R."/>
            <person name="Harrison E."/>
            <person name="Kimberley A."/>
            <person name="Garnett J."/>
            <person name="Fosker N."/>
            <person name="Hall R."/>
            <person name="Garner P."/>
            <person name="Kelly D."/>
            <person name="Bird C."/>
            <person name="Palmer S."/>
            <person name="Gehring I."/>
            <person name="Berger A."/>
            <person name="Dooley C.M."/>
            <person name="Ersan-Urun Z."/>
            <person name="Eser C."/>
            <person name="Geiger H."/>
            <person name="Geisler M."/>
            <person name="Karotki L."/>
            <person name="Kirn A."/>
            <person name="Konantz J."/>
            <person name="Konantz M."/>
            <person name="Oberlander M."/>
            <person name="Rudolph-Geiger S."/>
            <person name="Teucke M."/>
            <person name="Lanz C."/>
            <person name="Raddatz G."/>
            <person name="Osoegawa K."/>
            <person name="Zhu B."/>
            <person name="Rapp A."/>
            <person name="Widaa S."/>
            <person name="Langford C."/>
            <person name="Yang F."/>
            <person name="Schuster S.C."/>
            <person name="Carter N.P."/>
            <person name="Harrow J."/>
            <person name="Ning Z."/>
            <person name="Herrero J."/>
            <person name="Searle S.M."/>
            <person name="Enright A."/>
            <person name="Geisler R."/>
            <person name="Plasterk R.H."/>
            <person name="Lee C."/>
            <person name="Westerfield M."/>
            <person name="de Jong P.J."/>
            <person name="Zon L.I."/>
            <person name="Postlethwait J.H."/>
            <person name="Nusslein-Volhard C."/>
            <person name="Hubbard T.J."/>
            <person name="Roest Crollius H."/>
            <person name="Rogers J."/>
            <person name="Stemple D.L."/>
        </authorList>
    </citation>
    <scope>NUCLEOTIDE SEQUENCE [LARGE SCALE GENOMIC DNA]</scope>
    <source>
        <strain evidence="4 5">Tuebingen</strain>
    </source>
</reference>
<dbReference type="OMA" id="TIKPTHE"/>
<evidence type="ECO:0000313" key="6">
    <source>
        <dbReference type="RefSeq" id="XP_017209594.1"/>
    </source>
</evidence>
<evidence type="ECO:0000313" key="4">
    <source>
        <dbReference type="Ensembl" id="ENSDARP00000103945"/>
    </source>
</evidence>
<evidence type="ECO:0000313" key="9">
    <source>
        <dbReference type="ZFIN" id="ZDB-GENE-080303-7"/>
    </source>
</evidence>
<evidence type="ECO:0000256" key="1">
    <source>
        <dbReference type="SAM" id="Phobius"/>
    </source>
</evidence>
<evidence type="ECO:0000313" key="8">
    <source>
        <dbReference type="ZFIN" id="ZDB-GENE-050320-8"/>
    </source>
</evidence>
<dbReference type="GO" id="GO:0038023">
    <property type="term" value="F:signaling receptor activity"/>
    <property type="evidence" value="ECO:0007669"/>
    <property type="project" value="InterPro"/>
</dbReference>
<dbReference type="SMART" id="SM00409">
    <property type="entry name" value="IG"/>
    <property type="match status" value="1"/>
</dbReference>
<proteinExistence type="predicted"/>
<dbReference type="PANTHER" id="PTHR15343:SF0">
    <property type="entry name" value="T-CELL ANTIGEN CD7"/>
    <property type="match status" value="1"/>
</dbReference>
<feature type="domain" description="Immunoglobulin" evidence="3">
    <location>
        <begin position="26"/>
        <end position="131"/>
    </location>
</feature>
<protein>
    <submittedName>
        <fullName evidence="6">Nicotinamide riboside kinase 1 isoform X1</fullName>
    </submittedName>
    <submittedName>
        <fullName evidence="4">Si:ch211-165d12.4</fullName>
    </submittedName>
    <submittedName>
        <fullName evidence="7">Uncharacterized protein isoform X1</fullName>
    </submittedName>
</protein>
<dbReference type="PANTHER" id="PTHR15343">
    <property type="entry name" value="CD7"/>
    <property type="match status" value="1"/>
</dbReference>
<dbReference type="RefSeq" id="XP_068071562.1">
    <property type="nucleotide sequence ID" value="XM_068215461.1"/>
</dbReference>
<dbReference type="InterPro" id="IPR036179">
    <property type="entry name" value="Ig-like_dom_sf"/>
</dbReference>
<keyword evidence="6" id="KW-0808">Transferase</keyword>
<dbReference type="RefSeq" id="XP_017209594.1">
    <property type="nucleotide sequence ID" value="XM_017354105.2"/>
</dbReference>
<dbReference type="InterPro" id="IPR003599">
    <property type="entry name" value="Ig_sub"/>
</dbReference>
<dbReference type="AGR" id="ZFIN:ZDB-GENE-050320-8"/>
<reference evidence="4" key="1">
    <citation type="submission" date="2011-07" db="UniProtKB">
        <authorList>
            <consortium name="Ensembl"/>
        </authorList>
    </citation>
    <scope>IDENTIFICATION</scope>
    <source>
        <strain evidence="4">Tuebingen</strain>
    </source>
</reference>
<feature type="transmembrane region" description="Helical" evidence="1">
    <location>
        <begin position="157"/>
        <end position="182"/>
    </location>
</feature>
<dbReference type="SMR" id="A0A8M9PV12"/>
<dbReference type="Gene3D" id="2.60.40.10">
    <property type="entry name" value="Immunoglobulins"/>
    <property type="match status" value="1"/>
</dbReference>
<dbReference type="GO" id="GO:0002250">
    <property type="term" value="P:adaptive immune response"/>
    <property type="evidence" value="ECO:0007669"/>
    <property type="project" value="InterPro"/>
</dbReference>
<dbReference type="PaxDb" id="7955-ENSDARP00000103945"/>
<feature type="signal peptide" evidence="2">
    <location>
        <begin position="1"/>
        <end position="26"/>
    </location>
</feature>
<dbReference type="RefSeq" id="XP_073790927.1">
    <property type="nucleotide sequence ID" value="XM_073934826.1"/>
</dbReference>
<feature type="chain" id="PRO_5044693030" evidence="2">
    <location>
        <begin position="27"/>
        <end position="213"/>
    </location>
</feature>
<dbReference type="ZFIN" id="ZDB-GENE-080303-7">
    <property type="gene designation" value="si:ch211-165d12.4"/>
</dbReference>
<reference evidence="7" key="3">
    <citation type="submission" date="2025-04" db="UniProtKB">
        <authorList>
            <consortium name="RefSeq"/>
        </authorList>
    </citation>
    <scope>IDENTIFICATION</scope>
    <source>
        <strain evidence="6 7">Tuebingen</strain>
    </source>
</reference>
<dbReference type="SUPFAM" id="SSF48726">
    <property type="entry name" value="Immunoglobulin"/>
    <property type="match status" value="1"/>
</dbReference>
<dbReference type="GeneID" id="100142635"/>
<dbReference type="eggNOG" id="ENOG502SD5I">
    <property type="taxonomic scope" value="Eukaryota"/>
</dbReference>
<keyword evidence="5" id="KW-1185">Reference proteome</keyword>
<keyword evidence="6" id="KW-0418">Kinase</keyword>
<keyword evidence="1" id="KW-0472">Membrane</keyword>
<keyword evidence="1" id="KW-1133">Transmembrane helix</keyword>
<dbReference type="Bgee" id="ENSDARG00000079353">
    <property type="expression patterns" value="Expressed in intestine and 16 other cell types or tissues"/>
</dbReference>
<dbReference type="Pfam" id="PF07686">
    <property type="entry name" value="V-set"/>
    <property type="match status" value="1"/>
</dbReference>
<evidence type="ECO:0000313" key="7">
    <source>
        <dbReference type="RefSeq" id="XP_068071562.1"/>
    </source>
</evidence>
<dbReference type="OrthoDB" id="8910057at2759"/>
<gene>
    <name evidence="4 7 9" type="primary">si:ch211-165d12.4</name>
    <name evidence="6 8" type="synonym">nmrk1</name>
    <name evidence="7" type="synonym">sc:d158</name>
    <name evidence="6" type="synonym">zgc:113113</name>
</gene>
<evidence type="ECO:0000313" key="5">
    <source>
        <dbReference type="Proteomes" id="UP000000437"/>
    </source>
</evidence>
<dbReference type="EMBL" id="CR339049">
    <property type="status" value="NOT_ANNOTATED_CDS"/>
    <property type="molecule type" value="Genomic_DNA"/>
</dbReference>
<accession>A0A8M9PV12</accession>
<dbReference type="GO" id="GO:0016301">
    <property type="term" value="F:kinase activity"/>
    <property type="evidence" value="ECO:0007669"/>
    <property type="project" value="UniProtKB-KW"/>
</dbReference>
<keyword evidence="1" id="KW-0812">Transmembrane</keyword>
<sequence>MTMRMKTLLFTFLLLGVLCLSSFAESADVIKFKGESATMKCHISDKDAMGVSLFTRHKDKQEVLYYFIQSNKLTIKPTHEGRVEAKFDGKTLTVDILNLQKEDTGAYWCECNHIVTRECKMDQSGVVLVVHDRERQQNTGQVSASTAPSKFGGMNGLLVPVVALTASSVLLLLLLVLGVWVVPKIKKMRQTAEQEKTSANEVYEVMTVKREYR</sequence>
<evidence type="ECO:0000256" key="2">
    <source>
        <dbReference type="SAM" id="SignalP"/>
    </source>
</evidence>
<dbReference type="RefSeq" id="XP_073790932.1">
    <property type="nucleotide sequence ID" value="XM_073934831.1"/>
</dbReference>
<dbReference type="Ensembl" id="ENSDART00000111758.4">
    <property type="protein sequence ID" value="ENSDARP00000103945.3"/>
    <property type="gene ID" value="ENSDARG00000079353.5"/>
</dbReference>
<evidence type="ECO:0000259" key="3">
    <source>
        <dbReference type="SMART" id="SM00409"/>
    </source>
</evidence>